<dbReference type="EMBL" id="SIRE01000003">
    <property type="protein sequence ID" value="TBL81372.1"/>
    <property type="molecule type" value="Genomic_DNA"/>
</dbReference>
<sequence>MMHISEGNGAKRPVLVRITALLLAVLCIALYIPGTSFAGKEGVFINNSVYFTLEQVSISKAADSQMMRFNVTLNNNGESYIDFNRYGVKVTTEAGAAYSAQLSEKADALSAPNSAVPYYFVAKIPGNLTAEQLKVTIFERNGDSTRDIGSLSVASAQAFTENAHQLLVNLSDVDSTLKGNTFIAFQAMRAFAFPQDGKWTVTLDLTASPSGTDSVTLPTALKYSLLDGQGQAVDMTANAVEGNTIGSGQTKHIVLSATMKSLPGTDKLQLEFKPDGSTTSLGKLALGSVFQNAKAGDRVSYLLQGQDGITVEVQKAEIQQQNGKNQTIATAVLHNDSKRTVQSPDLLGAFVSANDVLTINASTVGTPKTYIAAGDTGVYRFAAELPDGVNKDNLQLFVAEKPASTTGNNTSQTSSNSGSSTQQTGTSAAATQTGSTTSSSQSNSQTSGVSSGNTIPVLAAALQDAFTAAGNYVYVPQYKIGEPFVFDNASRLIDSNLEVSVVELSSHTDSENGFQTAVAKFKLLNKSSETLTIPAFDTQLTDASGTSYPGTRQTTTLQQLIPNTAYVFSYTYMLPPSVKGDFKLSILDNSSSAGVKVPISENLVTVAESGSEDPTALQKVMSFYPFNVTVQDWTISATYSGSAYNYKLKLGLDIKKVEQVIVDDSFSKLEFEVVDATNRVLGSTTQVLQGANKLINGTQTITFDSIKSEQLEYPVTIKVYEDITTSTGTARRLVATFSQ</sequence>
<dbReference type="Proteomes" id="UP000293142">
    <property type="component" value="Unassembled WGS sequence"/>
</dbReference>
<dbReference type="AlphaFoldDB" id="A0A4V6MSJ4"/>
<organism evidence="2 3">
    <name type="scientific">Paenibacillus thalictri</name>
    <dbReference type="NCBI Taxonomy" id="2527873"/>
    <lineage>
        <taxon>Bacteria</taxon>
        <taxon>Bacillati</taxon>
        <taxon>Bacillota</taxon>
        <taxon>Bacilli</taxon>
        <taxon>Bacillales</taxon>
        <taxon>Paenibacillaceae</taxon>
        <taxon>Paenibacillus</taxon>
    </lineage>
</organism>
<protein>
    <submittedName>
        <fullName evidence="2">Uncharacterized protein</fullName>
    </submittedName>
</protein>
<evidence type="ECO:0000256" key="1">
    <source>
        <dbReference type="SAM" id="MobiDB-lite"/>
    </source>
</evidence>
<accession>A0A4V6MSJ4</accession>
<dbReference type="OrthoDB" id="2545931at2"/>
<reference evidence="2 3" key="1">
    <citation type="submission" date="2019-02" db="EMBL/GenBank/DDBJ databases">
        <title>Paenibacillus sp. nov., isolated from surface-sterilized tissue of Thalictrum simplex L.</title>
        <authorList>
            <person name="Tuo L."/>
        </authorList>
    </citation>
    <scope>NUCLEOTIDE SEQUENCE [LARGE SCALE GENOMIC DNA]</scope>
    <source>
        <strain evidence="2 3">N2SHLJ1</strain>
    </source>
</reference>
<dbReference type="RefSeq" id="WP_131012084.1">
    <property type="nucleotide sequence ID" value="NZ_SIRE01000003.1"/>
</dbReference>
<gene>
    <name evidence="2" type="ORF">EYB31_04650</name>
</gene>
<evidence type="ECO:0000313" key="3">
    <source>
        <dbReference type="Proteomes" id="UP000293142"/>
    </source>
</evidence>
<comment type="caution">
    <text evidence="2">The sequence shown here is derived from an EMBL/GenBank/DDBJ whole genome shotgun (WGS) entry which is preliminary data.</text>
</comment>
<evidence type="ECO:0000313" key="2">
    <source>
        <dbReference type="EMBL" id="TBL81372.1"/>
    </source>
</evidence>
<proteinExistence type="predicted"/>
<name>A0A4V6MSJ4_9BACL</name>
<feature type="compositionally biased region" description="Low complexity" evidence="1">
    <location>
        <begin position="403"/>
        <end position="450"/>
    </location>
</feature>
<keyword evidence="3" id="KW-1185">Reference proteome</keyword>
<feature type="region of interest" description="Disordered" evidence="1">
    <location>
        <begin position="401"/>
        <end position="450"/>
    </location>
</feature>